<proteinExistence type="predicted"/>
<evidence type="ECO:0000313" key="1">
    <source>
        <dbReference type="EMBL" id="MPC43666.1"/>
    </source>
</evidence>
<reference evidence="1 2" key="1">
    <citation type="submission" date="2019-05" db="EMBL/GenBank/DDBJ databases">
        <title>Another draft genome of Portunus trituberculatus and its Hox gene families provides insights of decapod evolution.</title>
        <authorList>
            <person name="Jeong J.-H."/>
            <person name="Song I."/>
            <person name="Kim S."/>
            <person name="Choi T."/>
            <person name="Kim D."/>
            <person name="Ryu S."/>
            <person name="Kim W."/>
        </authorList>
    </citation>
    <scope>NUCLEOTIDE SEQUENCE [LARGE SCALE GENOMIC DNA]</scope>
    <source>
        <tissue evidence="1">Muscle</tissue>
    </source>
</reference>
<dbReference type="AlphaFoldDB" id="A0A5B7FEC2"/>
<protein>
    <submittedName>
        <fullName evidence="1">Uncharacterized protein</fullName>
    </submittedName>
</protein>
<sequence>MPTYYEWIISECTRCPLSVPRVKARCAGGSQDVCRGWAQRDASPGSLLIIKKRVRMANMCDDVFKLVRNVKLHHDRRRYPLQRWELHKRSSWYKNILSPFLSLISKRGVRSSRG</sequence>
<gene>
    <name evidence="1" type="ORF">E2C01_037318</name>
</gene>
<organism evidence="1 2">
    <name type="scientific">Portunus trituberculatus</name>
    <name type="common">Swimming crab</name>
    <name type="synonym">Neptunus trituberculatus</name>
    <dbReference type="NCBI Taxonomy" id="210409"/>
    <lineage>
        <taxon>Eukaryota</taxon>
        <taxon>Metazoa</taxon>
        <taxon>Ecdysozoa</taxon>
        <taxon>Arthropoda</taxon>
        <taxon>Crustacea</taxon>
        <taxon>Multicrustacea</taxon>
        <taxon>Malacostraca</taxon>
        <taxon>Eumalacostraca</taxon>
        <taxon>Eucarida</taxon>
        <taxon>Decapoda</taxon>
        <taxon>Pleocyemata</taxon>
        <taxon>Brachyura</taxon>
        <taxon>Eubrachyura</taxon>
        <taxon>Portunoidea</taxon>
        <taxon>Portunidae</taxon>
        <taxon>Portuninae</taxon>
        <taxon>Portunus</taxon>
    </lineage>
</organism>
<accession>A0A5B7FEC2</accession>
<comment type="caution">
    <text evidence="1">The sequence shown here is derived from an EMBL/GenBank/DDBJ whole genome shotgun (WGS) entry which is preliminary data.</text>
</comment>
<name>A0A5B7FEC2_PORTR</name>
<dbReference type="EMBL" id="VSRR010005936">
    <property type="protein sequence ID" value="MPC43666.1"/>
    <property type="molecule type" value="Genomic_DNA"/>
</dbReference>
<keyword evidence="2" id="KW-1185">Reference proteome</keyword>
<dbReference type="Proteomes" id="UP000324222">
    <property type="component" value="Unassembled WGS sequence"/>
</dbReference>
<evidence type="ECO:0000313" key="2">
    <source>
        <dbReference type="Proteomes" id="UP000324222"/>
    </source>
</evidence>